<keyword evidence="5" id="KW-1278">Translocase</keyword>
<feature type="transmembrane region" description="Helical" evidence="5">
    <location>
        <begin position="332"/>
        <end position="349"/>
    </location>
</feature>
<dbReference type="EMBL" id="JADKCH010000009">
    <property type="protein sequence ID" value="MBK8572832.1"/>
    <property type="molecule type" value="Genomic_DNA"/>
</dbReference>
<evidence type="ECO:0000256" key="3">
    <source>
        <dbReference type="ARBA" id="ARBA00022989"/>
    </source>
</evidence>
<evidence type="ECO:0000313" key="7">
    <source>
        <dbReference type="EMBL" id="MBK8572832.1"/>
    </source>
</evidence>
<evidence type="ECO:0000256" key="4">
    <source>
        <dbReference type="ARBA" id="ARBA00023136"/>
    </source>
</evidence>
<keyword evidence="5" id="KW-0874">Quinone</keyword>
<sequence>MPTPTLTQSIVITLIQCLLVVIFVFVVVPLTVFAERKVLGYLQQRLGSTRVASGHVGITGWMNRGMWKWGRIPVLSYWRGIPGLVADVLKLILKEDVIPAKADKFVFFIAPALSMVAAVVVFAAVSFVPGVFFTFPTWFPFVGGLPVSGGIADINVGLLWILGVASVGVYGIVLAGWASNSKYPLLGGLRSAAQMVSYEVPLALSLLAPVVLSSSLNFAEMSKVMATGLPFWGLVPQVIGFLLYLTCGFAETNRLPFDMPEAENELVAGFHTEYSGMKFGFFYLAEYINMTVVAALAAGFFLGGPWLLPFGLQGLVNPFLPTFLSWFGEPHAIFFVVKIIFLLFTYIWVRGTIPRYRYDQVMSVAWKYLIPLTLFNLLLAAAVRCFAV</sequence>
<dbReference type="InterPro" id="IPR018086">
    <property type="entry name" value="NADH_UbQ_OxRdtase_su1_CS"/>
</dbReference>
<dbReference type="EC" id="7.1.1.-" evidence="5"/>
<dbReference type="GO" id="GO:0016655">
    <property type="term" value="F:oxidoreductase activity, acting on NAD(P)H, quinone or similar compound as acceptor"/>
    <property type="evidence" value="ECO:0007669"/>
    <property type="project" value="UniProtKB-UniRule"/>
</dbReference>
<accession>A0A936F2A7</accession>
<protein>
    <recommendedName>
        <fullName evidence="5">NADH-quinone oxidoreductase subunit H</fullName>
        <ecNumber evidence="5">7.1.1.-</ecNumber>
    </recommendedName>
    <alternativeName>
        <fullName evidence="5">NADH dehydrogenase I subunit H</fullName>
    </alternativeName>
    <alternativeName>
        <fullName evidence="5">NDH-1 subunit H</fullName>
    </alternativeName>
</protein>
<feature type="transmembrane region" description="Helical" evidence="5">
    <location>
        <begin position="287"/>
        <end position="312"/>
    </location>
</feature>
<keyword evidence="5" id="KW-0830">Ubiquinone</keyword>
<evidence type="ECO:0000256" key="5">
    <source>
        <dbReference type="HAMAP-Rule" id="MF_01350"/>
    </source>
</evidence>
<dbReference type="Pfam" id="PF00146">
    <property type="entry name" value="NADHdh"/>
    <property type="match status" value="1"/>
</dbReference>
<dbReference type="PROSITE" id="PS00668">
    <property type="entry name" value="COMPLEX1_ND1_2"/>
    <property type="match status" value="1"/>
</dbReference>
<keyword evidence="3 5" id="KW-1133">Transmembrane helix</keyword>
<evidence type="ECO:0000256" key="1">
    <source>
        <dbReference type="ARBA" id="ARBA00004141"/>
    </source>
</evidence>
<dbReference type="GO" id="GO:0009060">
    <property type="term" value="P:aerobic respiration"/>
    <property type="evidence" value="ECO:0007669"/>
    <property type="project" value="TreeGrafter"/>
</dbReference>
<keyword evidence="2 5" id="KW-0812">Transmembrane</keyword>
<feature type="transmembrane region" description="Helical" evidence="5">
    <location>
        <begin position="231"/>
        <end position="250"/>
    </location>
</feature>
<evidence type="ECO:0000256" key="6">
    <source>
        <dbReference type="RuleBase" id="RU000471"/>
    </source>
</evidence>
<dbReference type="GO" id="GO:0003954">
    <property type="term" value="F:NADH dehydrogenase activity"/>
    <property type="evidence" value="ECO:0007669"/>
    <property type="project" value="TreeGrafter"/>
</dbReference>
<keyword evidence="5 6" id="KW-0520">NAD</keyword>
<gene>
    <name evidence="5" type="primary">nuoH</name>
    <name evidence="7" type="ORF">IPN91_09350</name>
</gene>
<evidence type="ECO:0000313" key="8">
    <source>
        <dbReference type="Proteomes" id="UP000709959"/>
    </source>
</evidence>
<comment type="caution">
    <text evidence="7">The sequence shown here is derived from an EMBL/GenBank/DDBJ whole genome shotgun (WGS) entry which is preliminary data.</text>
</comment>
<dbReference type="InterPro" id="IPR001694">
    <property type="entry name" value="NADH_UbQ_OxRdtase_su1/FPO"/>
</dbReference>
<dbReference type="GO" id="GO:0005886">
    <property type="term" value="C:plasma membrane"/>
    <property type="evidence" value="ECO:0007669"/>
    <property type="project" value="UniProtKB-SubCell"/>
</dbReference>
<comment type="function">
    <text evidence="5">NDH-1 shuttles electrons from NADH, via FMN and iron-sulfur (Fe-S) centers, to quinones in the respiratory chain. The immediate electron acceptor for the enzyme in this species is believed to be ubiquinone. Couples the redox reaction to proton translocation (for every two electrons transferred, four hydrogen ions are translocated across the cytoplasmic membrane), and thus conserves the redox energy in a proton gradient. This subunit may bind ubiquinone.</text>
</comment>
<dbReference type="GO" id="GO:0048038">
    <property type="term" value="F:quinone binding"/>
    <property type="evidence" value="ECO:0007669"/>
    <property type="project" value="UniProtKB-KW"/>
</dbReference>
<proteinExistence type="inferred from homology"/>
<dbReference type="AlphaFoldDB" id="A0A936F2A7"/>
<organism evidence="7 8">
    <name type="scientific">Candidatus Geothrix odensensis</name>
    <dbReference type="NCBI Taxonomy" id="2954440"/>
    <lineage>
        <taxon>Bacteria</taxon>
        <taxon>Pseudomonadati</taxon>
        <taxon>Acidobacteriota</taxon>
        <taxon>Holophagae</taxon>
        <taxon>Holophagales</taxon>
        <taxon>Holophagaceae</taxon>
        <taxon>Geothrix</taxon>
    </lineage>
</organism>
<comment type="subcellular location">
    <subcellularLocation>
        <location evidence="5 6">Cell membrane</location>
        <topology evidence="5 6">Multi-pass membrane protein</topology>
    </subcellularLocation>
    <subcellularLocation>
        <location evidence="1">Membrane</location>
        <topology evidence="1">Multi-pass membrane protein</topology>
    </subcellularLocation>
</comment>
<feature type="transmembrane region" description="Helical" evidence="5">
    <location>
        <begin position="12"/>
        <end position="34"/>
    </location>
</feature>
<keyword evidence="5" id="KW-1003">Cell membrane</keyword>
<feature type="transmembrane region" description="Helical" evidence="5">
    <location>
        <begin position="361"/>
        <end position="383"/>
    </location>
</feature>
<dbReference type="PANTHER" id="PTHR11432">
    <property type="entry name" value="NADH DEHYDROGENASE SUBUNIT 1"/>
    <property type="match status" value="1"/>
</dbReference>
<dbReference type="Proteomes" id="UP000709959">
    <property type="component" value="Unassembled WGS sequence"/>
</dbReference>
<comment type="similarity">
    <text evidence="5 6">Belongs to the complex I subunit 1 family.</text>
</comment>
<evidence type="ECO:0000256" key="2">
    <source>
        <dbReference type="ARBA" id="ARBA00022692"/>
    </source>
</evidence>
<feature type="transmembrane region" description="Helical" evidence="5">
    <location>
        <begin position="105"/>
        <end position="138"/>
    </location>
</feature>
<dbReference type="PANTHER" id="PTHR11432:SF3">
    <property type="entry name" value="NADH-UBIQUINONE OXIDOREDUCTASE CHAIN 1"/>
    <property type="match status" value="1"/>
</dbReference>
<reference evidence="7 8" key="1">
    <citation type="submission" date="2020-10" db="EMBL/GenBank/DDBJ databases">
        <title>Connecting structure to function with the recovery of over 1000 high-quality activated sludge metagenome-assembled genomes encoding full-length rRNA genes using long-read sequencing.</title>
        <authorList>
            <person name="Singleton C.M."/>
            <person name="Petriglieri F."/>
            <person name="Kristensen J.M."/>
            <person name="Kirkegaard R.H."/>
            <person name="Michaelsen T.Y."/>
            <person name="Andersen M.H."/>
            <person name="Karst S.M."/>
            <person name="Dueholm M.S."/>
            <person name="Nielsen P.H."/>
            <person name="Albertsen M."/>
        </authorList>
    </citation>
    <scope>NUCLEOTIDE SEQUENCE [LARGE SCALE GENOMIC DNA]</scope>
    <source>
        <strain evidence="7">OdNE_18-Q3-R46-58_MAXAC.008</strain>
    </source>
</reference>
<feature type="transmembrane region" description="Helical" evidence="5">
    <location>
        <begin position="158"/>
        <end position="179"/>
    </location>
</feature>
<dbReference type="HAMAP" id="MF_01350">
    <property type="entry name" value="NDH1_NuoH"/>
    <property type="match status" value="1"/>
</dbReference>
<comment type="subunit">
    <text evidence="5">NDH-1 is composed of 14 different subunits. Subunits NuoA, H, J, K, L, M, N constitute the membrane sector of the complex.</text>
</comment>
<comment type="caution">
    <text evidence="5">Lacks conserved residue(s) required for the propagation of feature annotation.</text>
</comment>
<comment type="catalytic activity">
    <reaction evidence="5">
        <text>a quinone + NADH + 5 H(+)(in) = a quinol + NAD(+) + 4 H(+)(out)</text>
        <dbReference type="Rhea" id="RHEA:57888"/>
        <dbReference type="ChEBI" id="CHEBI:15378"/>
        <dbReference type="ChEBI" id="CHEBI:24646"/>
        <dbReference type="ChEBI" id="CHEBI:57540"/>
        <dbReference type="ChEBI" id="CHEBI:57945"/>
        <dbReference type="ChEBI" id="CHEBI:132124"/>
    </reaction>
</comment>
<name>A0A936F2A7_9BACT</name>
<keyword evidence="4 5" id="KW-0472">Membrane</keyword>